<evidence type="ECO:0000256" key="4">
    <source>
        <dbReference type="ARBA" id="ARBA00022989"/>
    </source>
</evidence>
<feature type="transmembrane region" description="Helical" evidence="6">
    <location>
        <begin position="21"/>
        <end position="40"/>
    </location>
</feature>
<evidence type="ECO:0000256" key="5">
    <source>
        <dbReference type="ARBA" id="ARBA00023136"/>
    </source>
</evidence>
<sequence>MTPEVGRRRALISRGLKILRWVLVVAVIGFAIWYFATIWNDVAPIIGQMNPWALAASFLILLFGMVLNVIAWVTLLHGLGHRVPFIRSAQIMLVGQLGKYVPGSAWAYVLQMELGRQYGVARARVLVASLYAAGVGVVASLILGAVVLPHLSEGYPQLLWLFLLLPVGLACLHPAVMTFLANLVLRLFRRPPLEKRVRMTTTVGALGWSVGSYVLYGLHLWLLMPEELPFSEIILLAAALGLGFTASLFAFILPSGAGVREAVIIAITGSVLTVAEASAVALVSRAMFTAGDLLTAGVAALAAFVMHRRLRAADEAGSEYSDVLD</sequence>
<feature type="transmembrane region" description="Helical" evidence="6">
    <location>
        <begin position="125"/>
        <end position="148"/>
    </location>
</feature>
<feature type="transmembrane region" description="Helical" evidence="6">
    <location>
        <begin position="160"/>
        <end position="185"/>
    </location>
</feature>
<evidence type="ECO:0000256" key="1">
    <source>
        <dbReference type="ARBA" id="ARBA00004651"/>
    </source>
</evidence>
<evidence type="ECO:0000256" key="3">
    <source>
        <dbReference type="ARBA" id="ARBA00022692"/>
    </source>
</evidence>
<feature type="transmembrane region" description="Helical" evidence="6">
    <location>
        <begin position="288"/>
        <end position="306"/>
    </location>
</feature>
<comment type="subcellular location">
    <subcellularLocation>
        <location evidence="1">Cell membrane</location>
        <topology evidence="1">Multi-pass membrane protein</topology>
    </subcellularLocation>
</comment>
<keyword evidence="3 6" id="KW-0812">Transmembrane</keyword>
<keyword evidence="8" id="KW-1185">Reference proteome</keyword>
<dbReference type="RefSeq" id="WP_322409599.1">
    <property type="nucleotide sequence ID" value="NZ_CP139779.1"/>
</dbReference>
<dbReference type="Proteomes" id="UP001324533">
    <property type="component" value="Chromosome"/>
</dbReference>
<protein>
    <submittedName>
        <fullName evidence="7">YbhN family protein</fullName>
    </submittedName>
</protein>
<organism evidence="7 8">
    <name type="scientific">Microbacterium invictum</name>
    <dbReference type="NCBI Taxonomy" id="515415"/>
    <lineage>
        <taxon>Bacteria</taxon>
        <taxon>Bacillati</taxon>
        <taxon>Actinomycetota</taxon>
        <taxon>Actinomycetes</taxon>
        <taxon>Micrococcales</taxon>
        <taxon>Microbacteriaceae</taxon>
        <taxon>Microbacterium</taxon>
    </lineage>
</organism>
<accession>A0ABZ0V791</accession>
<feature type="transmembrane region" description="Helical" evidence="6">
    <location>
        <begin position="197"/>
        <end position="221"/>
    </location>
</feature>
<evidence type="ECO:0000256" key="6">
    <source>
        <dbReference type="SAM" id="Phobius"/>
    </source>
</evidence>
<dbReference type="Pfam" id="PF03706">
    <property type="entry name" value="LPG_synthase_TM"/>
    <property type="match status" value="1"/>
</dbReference>
<dbReference type="EMBL" id="CP139779">
    <property type="protein sequence ID" value="WQB69478.1"/>
    <property type="molecule type" value="Genomic_DNA"/>
</dbReference>
<name>A0ABZ0V791_9MICO</name>
<evidence type="ECO:0000313" key="7">
    <source>
        <dbReference type="EMBL" id="WQB69478.1"/>
    </source>
</evidence>
<proteinExistence type="predicted"/>
<dbReference type="InterPro" id="IPR022791">
    <property type="entry name" value="L-PG_synthase/AglD"/>
</dbReference>
<keyword evidence="5 6" id="KW-0472">Membrane</keyword>
<feature type="transmembrane region" description="Helical" evidence="6">
    <location>
        <begin position="52"/>
        <end position="79"/>
    </location>
</feature>
<evidence type="ECO:0000256" key="2">
    <source>
        <dbReference type="ARBA" id="ARBA00022475"/>
    </source>
</evidence>
<feature type="transmembrane region" description="Helical" evidence="6">
    <location>
        <begin position="262"/>
        <end position="282"/>
    </location>
</feature>
<keyword evidence="4 6" id="KW-1133">Transmembrane helix</keyword>
<reference evidence="7 8" key="1">
    <citation type="submission" date="2023-06" db="EMBL/GenBank/DDBJ databases">
        <title>Rock-solubilizing bacteria, Microbacterium invictum, promotes re-establishment of vegetation in rocky wasteland by accelerating rock bio-weathering and reshaping soil bacterial community.</title>
        <authorList>
            <person name="Liu C."/>
        </authorList>
    </citation>
    <scope>NUCLEOTIDE SEQUENCE [LARGE SCALE GENOMIC DNA]</scope>
    <source>
        <strain evidence="7 8">X-18</strain>
    </source>
</reference>
<evidence type="ECO:0000313" key="8">
    <source>
        <dbReference type="Proteomes" id="UP001324533"/>
    </source>
</evidence>
<feature type="transmembrane region" description="Helical" evidence="6">
    <location>
        <begin position="233"/>
        <end position="253"/>
    </location>
</feature>
<keyword evidence="2" id="KW-1003">Cell membrane</keyword>
<gene>
    <name evidence="7" type="ORF">T9R20_12310</name>
</gene>